<evidence type="ECO:0000256" key="6">
    <source>
        <dbReference type="ARBA" id="ARBA00022989"/>
    </source>
</evidence>
<dbReference type="PANTHER" id="PTHR48061">
    <property type="entry name" value="LEUCINE-RICH REPEAT RECEPTOR PROTEIN KINASE EMS1-LIKE-RELATED"/>
    <property type="match status" value="1"/>
</dbReference>
<dbReference type="Gene3D" id="3.80.10.10">
    <property type="entry name" value="Ribonuclease Inhibitor"/>
    <property type="match status" value="2"/>
</dbReference>
<dbReference type="InterPro" id="IPR046956">
    <property type="entry name" value="RLP23-like"/>
</dbReference>
<dbReference type="EMBL" id="BJWL01000002">
    <property type="protein sequence ID" value="GFY82396.1"/>
    <property type="molecule type" value="Genomic_DNA"/>
</dbReference>
<reference evidence="10 11" key="1">
    <citation type="submission" date="2019-07" db="EMBL/GenBank/DDBJ databases">
        <title>De Novo Assembly of kiwifruit Actinidia rufa.</title>
        <authorList>
            <person name="Sugita-Konishi S."/>
            <person name="Sato K."/>
            <person name="Mori E."/>
            <person name="Abe Y."/>
            <person name="Kisaki G."/>
            <person name="Hamano K."/>
            <person name="Suezawa K."/>
            <person name="Otani M."/>
            <person name="Fukuda T."/>
            <person name="Manabe T."/>
            <person name="Gomi K."/>
            <person name="Tabuchi M."/>
            <person name="Akimitsu K."/>
            <person name="Kataoka I."/>
        </authorList>
    </citation>
    <scope>NUCLEOTIDE SEQUENCE [LARGE SCALE GENOMIC DNA]</scope>
    <source>
        <strain evidence="11">cv. Fuchu</strain>
    </source>
</reference>
<organism evidence="10 11">
    <name type="scientific">Actinidia rufa</name>
    <dbReference type="NCBI Taxonomy" id="165716"/>
    <lineage>
        <taxon>Eukaryota</taxon>
        <taxon>Viridiplantae</taxon>
        <taxon>Streptophyta</taxon>
        <taxon>Embryophyta</taxon>
        <taxon>Tracheophyta</taxon>
        <taxon>Spermatophyta</taxon>
        <taxon>Magnoliopsida</taxon>
        <taxon>eudicotyledons</taxon>
        <taxon>Gunneridae</taxon>
        <taxon>Pentapetalae</taxon>
        <taxon>asterids</taxon>
        <taxon>Ericales</taxon>
        <taxon>Actinidiaceae</taxon>
        <taxon>Actinidia</taxon>
    </lineage>
</organism>
<dbReference type="Pfam" id="PF08263">
    <property type="entry name" value="LRRNT_2"/>
    <property type="match status" value="1"/>
</dbReference>
<dbReference type="InterPro" id="IPR032675">
    <property type="entry name" value="LRR_dom_sf"/>
</dbReference>
<proteinExistence type="predicted"/>
<gene>
    <name evidence="10" type="ORF">Acr_02g0006360</name>
</gene>
<feature type="domain" description="Leucine-rich repeat-containing N-terminal plant-type" evidence="9">
    <location>
        <begin position="17"/>
        <end position="59"/>
    </location>
</feature>
<dbReference type="Pfam" id="PF00560">
    <property type="entry name" value="LRR_1"/>
    <property type="match status" value="4"/>
</dbReference>
<evidence type="ECO:0000256" key="2">
    <source>
        <dbReference type="ARBA" id="ARBA00022614"/>
    </source>
</evidence>
<dbReference type="FunFam" id="3.80.10.10:FF:000041">
    <property type="entry name" value="LRR receptor-like serine/threonine-protein kinase ERECTA"/>
    <property type="match status" value="1"/>
</dbReference>
<sequence length="315" mass="34834">MFMIFWINVIPVHSQCHNDQKSLLIQLKNGLLFNSAISVKLVNWTEATDCCDWKGVNCDQDGHVIGLDLNSEGITGEINQSSLFSLPFLESLNLANNSFQLEQIPSSFGNLTSLRLAVLDLSSLHFPETPSLLLENPSLLTLLQNLKGLIELHLDGGLLMFLFRISGFFPEINLDSNNLFAPVPEFFASFPNLTALSLRSSNLYGTFPEKIFQVPTLQTLQLESNSLLSGSLPEFPRNSNLKKLVLSETNFSGALPDSIGNLRNLSRIELAFCRFSGPIPNSLEDLAQLVRLDLSSNVFTGPIPSFQMSKNLSSI</sequence>
<dbReference type="SUPFAM" id="SSF52058">
    <property type="entry name" value="L domain-like"/>
    <property type="match status" value="1"/>
</dbReference>
<keyword evidence="11" id="KW-1185">Reference proteome</keyword>
<protein>
    <recommendedName>
        <fullName evidence="9">Leucine-rich repeat-containing N-terminal plant-type domain-containing protein</fullName>
    </recommendedName>
</protein>
<comment type="subcellular location">
    <subcellularLocation>
        <location evidence="1">Membrane</location>
        <topology evidence="1">Single-pass type I membrane protein</topology>
    </subcellularLocation>
</comment>
<keyword evidence="4" id="KW-0732">Signal</keyword>
<dbReference type="GO" id="GO:0016020">
    <property type="term" value="C:membrane"/>
    <property type="evidence" value="ECO:0007669"/>
    <property type="project" value="UniProtKB-SubCell"/>
</dbReference>
<evidence type="ECO:0000259" key="9">
    <source>
        <dbReference type="Pfam" id="PF08263"/>
    </source>
</evidence>
<evidence type="ECO:0000256" key="8">
    <source>
        <dbReference type="ARBA" id="ARBA00023180"/>
    </source>
</evidence>
<evidence type="ECO:0000256" key="4">
    <source>
        <dbReference type="ARBA" id="ARBA00022729"/>
    </source>
</evidence>
<keyword evidence="7" id="KW-0472">Membrane</keyword>
<evidence type="ECO:0000313" key="10">
    <source>
        <dbReference type="EMBL" id="GFY82396.1"/>
    </source>
</evidence>
<evidence type="ECO:0000256" key="7">
    <source>
        <dbReference type="ARBA" id="ARBA00023136"/>
    </source>
</evidence>
<evidence type="ECO:0000256" key="3">
    <source>
        <dbReference type="ARBA" id="ARBA00022692"/>
    </source>
</evidence>
<keyword evidence="3" id="KW-0812">Transmembrane</keyword>
<comment type="caution">
    <text evidence="10">The sequence shown here is derived from an EMBL/GenBank/DDBJ whole genome shotgun (WGS) entry which is preliminary data.</text>
</comment>
<evidence type="ECO:0000313" key="11">
    <source>
        <dbReference type="Proteomes" id="UP000585474"/>
    </source>
</evidence>
<name>A0A7J0E890_9ERIC</name>
<dbReference type="PANTHER" id="PTHR48061:SF2">
    <property type="entry name" value="RECEPTOR LIKE PROTEIN 30-LIKE"/>
    <property type="match status" value="1"/>
</dbReference>
<keyword evidence="8" id="KW-0325">Glycoprotein</keyword>
<dbReference type="InterPro" id="IPR013210">
    <property type="entry name" value="LRR_N_plant-typ"/>
</dbReference>
<dbReference type="AlphaFoldDB" id="A0A7J0E890"/>
<keyword evidence="6" id="KW-1133">Transmembrane helix</keyword>
<evidence type="ECO:0000256" key="5">
    <source>
        <dbReference type="ARBA" id="ARBA00022737"/>
    </source>
</evidence>
<keyword evidence="2" id="KW-0433">Leucine-rich repeat</keyword>
<dbReference type="InterPro" id="IPR001611">
    <property type="entry name" value="Leu-rich_rpt"/>
</dbReference>
<dbReference type="Proteomes" id="UP000585474">
    <property type="component" value="Unassembled WGS sequence"/>
</dbReference>
<accession>A0A7J0E890</accession>
<evidence type="ECO:0000256" key="1">
    <source>
        <dbReference type="ARBA" id="ARBA00004479"/>
    </source>
</evidence>
<keyword evidence="5" id="KW-0677">Repeat</keyword>
<dbReference type="OrthoDB" id="1394818at2759"/>